<keyword evidence="2" id="KW-1185">Reference proteome</keyword>
<accession>A0ACB9RTE4</accession>
<organism evidence="1 2">
    <name type="scientific">Melastoma candidum</name>
    <dbReference type="NCBI Taxonomy" id="119954"/>
    <lineage>
        <taxon>Eukaryota</taxon>
        <taxon>Viridiplantae</taxon>
        <taxon>Streptophyta</taxon>
        <taxon>Embryophyta</taxon>
        <taxon>Tracheophyta</taxon>
        <taxon>Spermatophyta</taxon>
        <taxon>Magnoliopsida</taxon>
        <taxon>eudicotyledons</taxon>
        <taxon>Gunneridae</taxon>
        <taxon>Pentapetalae</taxon>
        <taxon>rosids</taxon>
        <taxon>malvids</taxon>
        <taxon>Myrtales</taxon>
        <taxon>Melastomataceae</taxon>
        <taxon>Melastomatoideae</taxon>
        <taxon>Melastomateae</taxon>
        <taxon>Melastoma</taxon>
    </lineage>
</organism>
<evidence type="ECO:0000313" key="2">
    <source>
        <dbReference type="Proteomes" id="UP001057402"/>
    </source>
</evidence>
<reference evidence="2" key="1">
    <citation type="journal article" date="2023" name="Front. Plant Sci.">
        <title>Chromosomal-level genome assembly of Melastoma candidum provides insights into trichome evolution.</title>
        <authorList>
            <person name="Zhong Y."/>
            <person name="Wu W."/>
            <person name="Sun C."/>
            <person name="Zou P."/>
            <person name="Liu Y."/>
            <person name="Dai S."/>
            <person name="Zhou R."/>
        </authorList>
    </citation>
    <scope>NUCLEOTIDE SEQUENCE [LARGE SCALE GENOMIC DNA]</scope>
</reference>
<protein>
    <submittedName>
        <fullName evidence="1">Uncharacterized protein</fullName>
    </submittedName>
</protein>
<dbReference type="EMBL" id="CM042882">
    <property type="protein sequence ID" value="KAI4382288.1"/>
    <property type="molecule type" value="Genomic_DNA"/>
</dbReference>
<dbReference type="Proteomes" id="UP001057402">
    <property type="component" value="Chromosome 3"/>
</dbReference>
<gene>
    <name evidence="1" type="ORF">MLD38_008269</name>
</gene>
<sequence length="127" mass="14034">MNRMSVQVENHILEMILANLEVSRPAEITEMCLKMLNDLTSQEGIGKSVASTDRLIRFPIISKCGKIACSVEQSANSDQEEDFTLNLEDFHGGPDSFLLAARFCYGVQVELTPRNVVGMYCAATTSK</sequence>
<proteinExistence type="predicted"/>
<evidence type="ECO:0000313" key="1">
    <source>
        <dbReference type="EMBL" id="KAI4382288.1"/>
    </source>
</evidence>
<comment type="caution">
    <text evidence="1">The sequence shown here is derived from an EMBL/GenBank/DDBJ whole genome shotgun (WGS) entry which is preliminary data.</text>
</comment>
<name>A0ACB9RTE4_9MYRT</name>